<protein>
    <submittedName>
        <fullName evidence="1">Uncharacterized protein</fullName>
    </submittedName>
</protein>
<accession>A0A0F9FZE5</accession>
<sequence>MRTGWKVILSKNRVSVIISPPHAVVYPAGWWVRPREGCGPLSVFARRLDALSWALDEAGLDEGSSLSKMGSRVVRCEYKPSFRRSMWLPKNTFCILYDSSSPRRMRLREAPEGTRLARALKCLE</sequence>
<reference evidence="1" key="1">
    <citation type="journal article" date="2015" name="Nature">
        <title>Complex archaea that bridge the gap between prokaryotes and eukaryotes.</title>
        <authorList>
            <person name="Spang A."/>
            <person name="Saw J.H."/>
            <person name="Jorgensen S.L."/>
            <person name="Zaremba-Niedzwiedzka K."/>
            <person name="Martijn J."/>
            <person name="Lind A.E."/>
            <person name="van Eijk R."/>
            <person name="Schleper C."/>
            <person name="Guy L."/>
            <person name="Ettema T.J."/>
        </authorList>
    </citation>
    <scope>NUCLEOTIDE SEQUENCE</scope>
</reference>
<evidence type="ECO:0000313" key="1">
    <source>
        <dbReference type="EMBL" id="KKL56507.1"/>
    </source>
</evidence>
<name>A0A0F9FZE5_9ZZZZ</name>
<dbReference type="AlphaFoldDB" id="A0A0F9FZE5"/>
<gene>
    <name evidence="1" type="ORF">LCGC14_2244700</name>
</gene>
<proteinExistence type="predicted"/>
<organism evidence="1">
    <name type="scientific">marine sediment metagenome</name>
    <dbReference type="NCBI Taxonomy" id="412755"/>
    <lineage>
        <taxon>unclassified sequences</taxon>
        <taxon>metagenomes</taxon>
        <taxon>ecological metagenomes</taxon>
    </lineage>
</organism>
<dbReference type="EMBL" id="LAZR01030469">
    <property type="protein sequence ID" value="KKL56507.1"/>
    <property type="molecule type" value="Genomic_DNA"/>
</dbReference>
<comment type="caution">
    <text evidence="1">The sequence shown here is derived from an EMBL/GenBank/DDBJ whole genome shotgun (WGS) entry which is preliminary data.</text>
</comment>